<reference evidence="2" key="1">
    <citation type="submission" date="2021-10" db="EMBL/GenBank/DDBJ databases">
        <title>Tamlana sargassums sp. nov., and Tamlana laminarinivorans sp. nov., two new bacteria isolated from the brown alga.</title>
        <authorList>
            <person name="Li J."/>
        </authorList>
    </citation>
    <scope>NUCLEOTIDE SEQUENCE</scope>
    <source>
        <strain evidence="2">PT2-4</strain>
    </source>
</reference>
<protein>
    <submittedName>
        <fullName evidence="2">DUF4270 domain-containing protein</fullName>
    </submittedName>
</protein>
<dbReference type="EMBL" id="JAJAPW010000003">
    <property type="protein sequence ID" value="MCB4798901.1"/>
    <property type="molecule type" value="Genomic_DNA"/>
</dbReference>
<evidence type="ECO:0000256" key="1">
    <source>
        <dbReference type="SAM" id="SignalP"/>
    </source>
</evidence>
<dbReference type="PROSITE" id="PS51257">
    <property type="entry name" value="PROKAR_LIPOPROTEIN"/>
    <property type="match status" value="1"/>
</dbReference>
<name>A0A9X1I002_9FLAO</name>
<proteinExistence type="predicted"/>
<accession>A0A9X1I002</accession>
<gene>
    <name evidence="2" type="ORF">LG649_08590</name>
</gene>
<dbReference type="Proteomes" id="UP001139199">
    <property type="component" value="Unassembled WGS sequence"/>
</dbReference>
<dbReference type="RefSeq" id="WP_226543332.1">
    <property type="nucleotide sequence ID" value="NZ_JAJAPW010000003.1"/>
</dbReference>
<dbReference type="Pfam" id="PF14092">
    <property type="entry name" value="DUF4270"/>
    <property type="match status" value="1"/>
</dbReference>
<organism evidence="2 3">
    <name type="scientific">Neotamlana laminarinivorans</name>
    <dbReference type="NCBI Taxonomy" id="2883124"/>
    <lineage>
        <taxon>Bacteria</taxon>
        <taxon>Pseudomonadati</taxon>
        <taxon>Bacteroidota</taxon>
        <taxon>Flavobacteriia</taxon>
        <taxon>Flavobacteriales</taxon>
        <taxon>Flavobacteriaceae</taxon>
        <taxon>Neotamlana</taxon>
    </lineage>
</organism>
<feature type="signal peptide" evidence="1">
    <location>
        <begin position="1"/>
        <end position="24"/>
    </location>
</feature>
<keyword evidence="1" id="KW-0732">Signal</keyword>
<dbReference type="InterPro" id="IPR025366">
    <property type="entry name" value="DUF4270"/>
</dbReference>
<evidence type="ECO:0000313" key="2">
    <source>
        <dbReference type="EMBL" id="MCB4798901.1"/>
    </source>
</evidence>
<sequence>MRILFFSCISIMMLIMSCSSDVNSYPVGEDFIENDINIQVIDTFSIKAGTFKLDSLITSSTGRILIGSADDEDFGHLISQSYFQVRNSDFSLDDDAVFDSIGLVLNYDTYYYGDTTRVQTYRVHEVLDYFEPYDDNTSFYNTSAHLSYDPDPLGEVTKQGFRPNSTTDSVYIRLDDDFGKEIFDGIQDNDINTLDDLLQNFNGLTVIPDAVDSNVMGFAFSSDTTIEDNSSLRIYYTLKEDDTDEDNDQVLSFYITSEADQYNRIEYISTEFPELTEQDITLSSEDTNDEIFVQAGTGICARIEMPTIRDLNVFSDESAVLNAELKFFPQIDNLYDKESLEESLLVYIVDSQNRIISQLTDFDGSEALALLSDDEDEFNENTYYTIDMSGFVQTILLSETDLEYAIMIQFVDYQQKTDKMIIKSLGDSFSENIKLSVTYLKY</sequence>
<evidence type="ECO:0000313" key="3">
    <source>
        <dbReference type="Proteomes" id="UP001139199"/>
    </source>
</evidence>
<dbReference type="AlphaFoldDB" id="A0A9X1I002"/>
<comment type="caution">
    <text evidence="2">The sequence shown here is derived from an EMBL/GenBank/DDBJ whole genome shotgun (WGS) entry which is preliminary data.</text>
</comment>
<keyword evidence="3" id="KW-1185">Reference proteome</keyword>
<feature type="chain" id="PRO_5040778723" evidence="1">
    <location>
        <begin position="25"/>
        <end position="442"/>
    </location>
</feature>